<evidence type="ECO:0000313" key="2">
    <source>
        <dbReference type="EMBL" id="BCO27276.1"/>
    </source>
</evidence>
<reference evidence="2 3" key="1">
    <citation type="journal article" date="2021" name="Microbiol. Spectr.">
        <title>A Single Bacterium Capable of Oxidation and Reduction of Iron at Circumneutral pH.</title>
        <authorList>
            <person name="Kato S."/>
            <person name="Ohkuma M."/>
        </authorList>
    </citation>
    <scope>NUCLEOTIDE SEQUENCE [LARGE SCALE GENOMIC DNA]</scope>
    <source>
        <strain evidence="2 3">MIZ03</strain>
    </source>
</reference>
<dbReference type="InterPro" id="IPR026881">
    <property type="entry name" value="WYL_dom"/>
</dbReference>
<sequence length="61" mass="7072">MYWSHTSGNKERQLSPLALVNDGLRWHVRCFDHLDDKIKDFNLTRFESATEGSASTKKFEG</sequence>
<proteinExistence type="predicted"/>
<dbReference type="PROSITE" id="PS52050">
    <property type="entry name" value="WYL"/>
    <property type="match status" value="1"/>
</dbReference>
<gene>
    <name evidence="2" type="ORF">MIZ03_2164</name>
</gene>
<organism evidence="2 3">
    <name type="scientific">Rhodoferax lithotrophicus</name>
    <dbReference type="NCBI Taxonomy" id="2798804"/>
    <lineage>
        <taxon>Bacteria</taxon>
        <taxon>Pseudomonadati</taxon>
        <taxon>Pseudomonadota</taxon>
        <taxon>Betaproteobacteria</taxon>
        <taxon>Burkholderiales</taxon>
        <taxon>Comamonadaceae</taxon>
        <taxon>Rhodoferax</taxon>
    </lineage>
</organism>
<keyword evidence="3" id="KW-1185">Reference proteome</keyword>
<dbReference type="EMBL" id="AP024238">
    <property type="protein sequence ID" value="BCO27276.1"/>
    <property type="molecule type" value="Genomic_DNA"/>
</dbReference>
<name>A0ABM7MLV9_9BURK</name>
<feature type="domain" description="WYL" evidence="1">
    <location>
        <begin position="2"/>
        <end position="50"/>
    </location>
</feature>
<protein>
    <recommendedName>
        <fullName evidence="1">WYL domain-containing protein</fullName>
    </recommendedName>
</protein>
<dbReference type="Proteomes" id="UP000824366">
    <property type="component" value="Chromosome"/>
</dbReference>
<evidence type="ECO:0000259" key="1">
    <source>
        <dbReference type="Pfam" id="PF13280"/>
    </source>
</evidence>
<dbReference type="Pfam" id="PF13280">
    <property type="entry name" value="WYL"/>
    <property type="match status" value="1"/>
</dbReference>
<evidence type="ECO:0000313" key="3">
    <source>
        <dbReference type="Proteomes" id="UP000824366"/>
    </source>
</evidence>
<accession>A0ABM7MLV9</accession>